<evidence type="ECO:0000313" key="3">
    <source>
        <dbReference type="Proteomes" id="UP000235388"/>
    </source>
</evidence>
<feature type="compositionally biased region" description="Basic and acidic residues" evidence="1">
    <location>
        <begin position="12"/>
        <end position="22"/>
    </location>
</feature>
<gene>
    <name evidence="2" type="ORF">PCANC_05396</name>
</gene>
<proteinExistence type="predicted"/>
<keyword evidence="3" id="KW-1185">Reference proteome</keyword>
<dbReference type="AlphaFoldDB" id="A0A2N5T6U6"/>
<feature type="region of interest" description="Disordered" evidence="1">
    <location>
        <begin position="1"/>
        <end position="24"/>
    </location>
</feature>
<sequence length="87" mass="9749">MPAPPPTGPPKSSERSRGRTDDLSLPMGDDCYLYRRRAPYHWAMRPVDVIETKARYSSNSNTAVGCLLYWTNTTGNQKTALLDSSEK</sequence>
<organism evidence="2 3">
    <name type="scientific">Puccinia coronata f. sp. avenae</name>
    <dbReference type="NCBI Taxonomy" id="200324"/>
    <lineage>
        <taxon>Eukaryota</taxon>
        <taxon>Fungi</taxon>
        <taxon>Dikarya</taxon>
        <taxon>Basidiomycota</taxon>
        <taxon>Pucciniomycotina</taxon>
        <taxon>Pucciniomycetes</taxon>
        <taxon>Pucciniales</taxon>
        <taxon>Pucciniaceae</taxon>
        <taxon>Puccinia</taxon>
    </lineage>
</organism>
<comment type="caution">
    <text evidence="2">The sequence shown here is derived from an EMBL/GenBank/DDBJ whole genome shotgun (WGS) entry which is preliminary data.</text>
</comment>
<name>A0A2N5T6U6_9BASI</name>
<evidence type="ECO:0000313" key="2">
    <source>
        <dbReference type="EMBL" id="PLW21217.1"/>
    </source>
</evidence>
<dbReference type="EMBL" id="PGCJ01000786">
    <property type="protein sequence ID" value="PLW21217.1"/>
    <property type="molecule type" value="Genomic_DNA"/>
</dbReference>
<accession>A0A2N5T6U6</accession>
<dbReference type="Proteomes" id="UP000235388">
    <property type="component" value="Unassembled WGS sequence"/>
</dbReference>
<reference evidence="2 3" key="1">
    <citation type="submission" date="2017-11" db="EMBL/GenBank/DDBJ databases">
        <title>De novo assembly and phasing of dikaryotic genomes from two isolates of Puccinia coronata f. sp. avenae, the causal agent of oat crown rust.</title>
        <authorList>
            <person name="Miller M.E."/>
            <person name="Zhang Y."/>
            <person name="Omidvar V."/>
            <person name="Sperschneider J."/>
            <person name="Schwessinger B."/>
            <person name="Raley C."/>
            <person name="Palmer J.M."/>
            <person name="Garnica D."/>
            <person name="Upadhyaya N."/>
            <person name="Rathjen J."/>
            <person name="Taylor J.M."/>
            <person name="Park R.F."/>
            <person name="Dodds P.N."/>
            <person name="Hirsch C.D."/>
            <person name="Kianian S.F."/>
            <person name="Figueroa M."/>
        </authorList>
    </citation>
    <scope>NUCLEOTIDE SEQUENCE [LARGE SCALE GENOMIC DNA]</scope>
    <source>
        <strain evidence="2">12NC29</strain>
    </source>
</reference>
<evidence type="ECO:0000256" key="1">
    <source>
        <dbReference type="SAM" id="MobiDB-lite"/>
    </source>
</evidence>
<protein>
    <submittedName>
        <fullName evidence="2">Uncharacterized protein</fullName>
    </submittedName>
</protein>